<feature type="transmembrane region" description="Helical" evidence="6">
    <location>
        <begin position="156"/>
        <end position="175"/>
    </location>
</feature>
<dbReference type="EMBL" id="CM035418">
    <property type="protein sequence ID" value="KAH7420590.1"/>
    <property type="molecule type" value="Genomic_DNA"/>
</dbReference>
<dbReference type="PROSITE" id="PS50922">
    <property type="entry name" value="TLC"/>
    <property type="match status" value="1"/>
</dbReference>
<dbReference type="SMART" id="SM00724">
    <property type="entry name" value="TLC"/>
    <property type="match status" value="1"/>
</dbReference>
<dbReference type="OrthoDB" id="537032at2759"/>
<gene>
    <name evidence="8" type="ORF">KP509_13G013600</name>
</gene>
<dbReference type="AlphaFoldDB" id="A0A8T2TDC6"/>
<dbReference type="PANTHER" id="PTHR12560">
    <property type="entry name" value="LONGEVITY ASSURANCE FACTOR 1 LAG1"/>
    <property type="match status" value="1"/>
</dbReference>
<evidence type="ECO:0000313" key="9">
    <source>
        <dbReference type="Proteomes" id="UP000825935"/>
    </source>
</evidence>
<evidence type="ECO:0000313" key="8">
    <source>
        <dbReference type="EMBL" id="KAH7420590.1"/>
    </source>
</evidence>
<dbReference type="PIRSF" id="PIRSF005225">
    <property type="entry name" value="LAG1_LAC1"/>
    <property type="match status" value="1"/>
</dbReference>
<feature type="transmembrane region" description="Helical" evidence="6">
    <location>
        <begin position="24"/>
        <end position="42"/>
    </location>
</feature>
<comment type="caution">
    <text evidence="8">The sequence shown here is derived from an EMBL/GenBank/DDBJ whole genome shotgun (WGS) entry which is preliminary data.</text>
</comment>
<keyword evidence="4 5" id="KW-0472">Membrane</keyword>
<dbReference type="PANTHER" id="PTHR12560:SF49">
    <property type="entry name" value="CERAMIDE SYNTHASE 1 LOH3"/>
    <property type="match status" value="1"/>
</dbReference>
<dbReference type="Pfam" id="PF03798">
    <property type="entry name" value="TRAM_LAG1_CLN8"/>
    <property type="match status" value="1"/>
</dbReference>
<keyword evidence="2 5" id="KW-0812">Transmembrane</keyword>
<evidence type="ECO:0000256" key="4">
    <source>
        <dbReference type="ARBA" id="ARBA00023136"/>
    </source>
</evidence>
<feature type="transmembrane region" description="Helical" evidence="6">
    <location>
        <begin position="130"/>
        <end position="149"/>
    </location>
</feature>
<reference evidence="8" key="1">
    <citation type="submission" date="2021-08" db="EMBL/GenBank/DDBJ databases">
        <title>WGS assembly of Ceratopteris richardii.</title>
        <authorList>
            <person name="Marchant D.B."/>
            <person name="Chen G."/>
            <person name="Jenkins J."/>
            <person name="Shu S."/>
            <person name="Leebens-Mack J."/>
            <person name="Grimwood J."/>
            <person name="Schmutz J."/>
            <person name="Soltis P."/>
            <person name="Soltis D."/>
            <person name="Chen Z.-H."/>
        </authorList>
    </citation>
    <scope>NUCLEOTIDE SEQUENCE</scope>
    <source>
        <strain evidence="8">Whitten #5841</strain>
        <tissue evidence="8">Leaf</tissue>
    </source>
</reference>
<accession>A0A8T2TDC6</accession>
<evidence type="ECO:0000256" key="5">
    <source>
        <dbReference type="PROSITE-ProRule" id="PRU00205"/>
    </source>
</evidence>
<feature type="domain" description="TLC" evidence="7">
    <location>
        <begin position="75"/>
        <end position="289"/>
    </location>
</feature>
<evidence type="ECO:0000256" key="6">
    <source>
        <dbReference type="SAM" id="Phobius"/>
    </source>
</evidence>
<keyword evidence="3 6" id="KW-1133">Transmembrane helix</keyword>
<dbReference type="InterPro" id="IPR006634">
    <property type="entry name" value="TLC-dom"/>
</dbReference>
<evidence type="ECO:0000256" key="1">
    <source>
        <dbReference type="ARBA" id="ARBA00004477"/>
    </source>
</evidence>
<evidence type="ECO:0000256" key="2">
    <source>
        <dbReference type="ARBA" id="ARBA00022692"/>
    </source>
</evidence>
<dbReference type="InterPro" id="IPR016439">
    <property type="entry name" value="Lag1/Lac1-like"/>
</dbReference>
<dbReference type="GO" id="GO:0046513">
    <property type="term" value="P:ceramide biosynthetic process"/>
    <property type="evidence" value="ECO:0007669"/>
    <property type="project" value="InterPro"/>
</dbReference>
<sequence length="309" mass="36273">MAWAGTGMFGERWEEEKQPSSHDFVLIFVCAFFFFPVVRFILDRVFLQRLGQKFVLGHMKPLSPAETEARQKKVTKFKECGWKCIFHLSELVLALAVTYNEPWFTDTKKFWVGPGDQVWPDLRIKKKLRWLYMYTGGFYTYSIFDLMFWEIRRSDYVVTMTHHVVTVALIVFSYIAKFARIGSMVLSLHAASDVFLLIGKMTKYCGLELIPSLTLICFAVSWLLLRLIYYPFWIIWSTSYEVLQILDISKYEKEGPISYYIFNSLLISLLVMHIYWWVLVIRMVIRLIQAGGQVGDDVRSDEEDEDGED</sequence>
<dbReference type="GO" id="GO:0050291">
    <property type="term" value="F:sphingosine N-acyltransferase activity"/>
    <property type="evidence" value="ECO:0007669"/>
    <property type="project" value="InterPro"/>
</dbReference>
<evidence type="ECO:0000259" key="7">
    <source>
        <dbReference type="PROSITE" id="PS50922"/>
    </source>
</evidence>
<dbReference type="GO" id="GO:0005789">
    <property type="term" value="C:endoplasmic reticulum membrane"/>
    <property type="evidence" value="ECO:0007669"/>
    <property type="project" value="UniProtKB-SubCell"/>
</dbReference>
<organism evidence="8 9">
    <name type="scientific">Ceratopteris richardii</name>
    <name type="common">Triangle waterfern</name>
    <dbReference type="NCBI Taxonomy" id="49495"/>
    <lineage>
        <taxon>Eukaryota</taxon>
        <taxon>Viridiplantae</taxon>
        <taxon>Streptophyta</taxon>
        <taxon>Embryophyta</taxon>
        <taxon>Tracheophyta</taxon>
        <taxon>Polypodiopsida</taxon>
        <taxon>Polypodiidae</taxon>
        <taxon>Polypodiales</taxon>
        <taxon>Pteridineae</taxon>
        <taxon>Pteridaceae</taxon>
        <taxon>Parkerioideae</taxon>
        <taxon>Ceratopteris</taxon>
    </lineage>
</organism>
<name>A0A8T2TDC6_CERRI</name>
<proteinExistence type="predicted"/>
<comment type="subcellular location">
    <subcellularLocation>
        <location evidence="1">Endoplasmic reticulum membrane</location>
        <topology evidence="1">Multi-pass membrane protein</topology>
    </subcellularLocation>
</comment>
<dbReference type="Proteomes" id="UP000825935">
    <property type="component" value="Chromosome 13"/>
</dbReference>
<keyword evidence="9" id="KW-1185">Reference proteome</keyword>
<dbReference type="OMA" id="KWKENFW"/>
<feature type="transmembrane region" description="Helical" evidence="6">
    <location>
        <begin position="210"/>
        <end position="237"/>
    </location>
</feature>
<protein>
    <recommendedName>
        <fullName evidence="7">TLC domain-containing protein</fullName>
    </recommendedName>
</protein>
<feature type="transmembrane region" description="Helical" evidence="6">
    <location>
        <begin position="257"/>
        <end position="278"/>
    </location>
</feature>
<evidence type="ECO:0000256" key="3">
    <source>
        <dbReference type="ARBA" id="ARBA00022989"/>
    </source>
</evidence>